<keyword evidence="1" id="KW-0479">Metal-binding</keyword>
<dbReference type="RefSeq" id="XP_062716256.1">
    <property type="nucleotide sequence ID" value="XM_062860272.1"/>
</dbReference>
<sequence>MAAETGRPQGLNQQRAKTEQELAALRKDYGQLKQTVNDELTEEREQVYRHLESIDELHELVLTLHENLIVTKAGDEFVERKTLSMQDEVALLRDQQHNREQEVRRTERDYHDKIVQQVLEEQLRQQYQHSQQLVAYKEELERAEADNKRQISELRMQAIELGYQRKQEDLANNEAVQKDFVKRSQLLQIQLEKIHSADTQVRWQDDQCPNCRKDFTMTRRKQHRHHCGTIYCKMCLTKTVPTGLNRLYVWVCDVCHTLLVQGTAP</sequence>
<keyword evidence="5" id="KW-0175">Coiled coil</keyword>
<dbReference type="Gene3D" id="1.20.5.730">
    <property type="entry name" value="Single helix bin"/>
    <property type="match status" value="1"/>
</dbReference>
<evidence type="ECO:0000313" key="8">
    <source>
        <dbReference type="EnsemblMetazoa" id="AALFPA23_019019.P27994"/>
    </source>
</evidence>
<evidence type="ECO:0000259" key="7">
    <source>
        <dbReference type="PROSITE" id="PS50178"/>
    </source>
</evidence>
<evidence type="ECO:0000256" key="1">
    <source>
        <dbReference type="ARBA" id="ARBA00022723"/>
    </source>
</evidence>
<dbReference type="PANTHER" id="PTHR31179:SF7">
    <property type="entry name" value="FYVE-TYPE DOMAIN-CONTAINING PROTEIN"/>
    <property type="match status" value="1"/>
</dbReference>
<dbReference type="EnsemblMetazoa" id="AALFPA23_019019.R27994">
    <property type="protein sequence ID" value="AALFPA23_019019.P27994"/>
    <property type="gene ID" value="AALFPA23_019019"/>
</dbReference>
<dbReference type="SUPFAM" id="SSF103652">
    <property type="entry name" value="G protein-binding domain"/>
    <property type="match status" value="1"/>
</dbReference>
<dbReference type="InterPro" id="IPR000306">
    <property type="entry name" value="Znf_FYVE"/>
</dbReference>
<evidence type="ECO:0000256" key="2">
    <source>
        <dbReference type="ARBA" id="ARBA00022771"/>
    </source>
</evidence>
<keyword evidence="3" id="KW-0862">Zinc</keyword>
<dbReference type="PROSITE" id="PS50178">
    <property type="entry name" value="ZF_FYVE"/>
    <property type="match status" value="1"/>
</dbReference>
<dbReference type="InterPro" id="IPR017455">
    <property type="entry name" value="Znf_FYVE-rel"/>
</dbReference>
<feature type="coiled-coil region" evidence="5">
    <location>
        <begin position="126"/>
        <end position="157"/>
    </location>
</feature>
<keyword evidence="9" id="KW-1185">Reference proteome</keyword>
<dbReference type="Pfam" id="PF01363">
    <property type="entry name" value="FYVE"/>
    <property type="match status" value="1"/>
</dbReference>
<evidence type="ECO:0000256" key="4">
    <source>
        <dbReference type="PROSITE-ProRule" id="PRU00091"/>
    </source>
</evidence>
<dbReference type="Gene3D" id="3.30.40.10">
    <property type="entry name" value="Zinc/RING finger domain, C3HC4 (zinc finger)"/>
    <property type="match status" value="1"/>
</dbReference>
<feature type="domain" description="FYVE-type" evidence="7">
    <location>
        <begin position="202"/>
        <end position="260"/>
    </location>
</feature>
<reference evidence="8" key="2">
    <citation type="submission" date="2025-05" db="UniProtKB">
        <authorList>
            <consortium name="EnsemblMetazoa"/>
        </authorList>
    </citation>
    <scope>IDENTIFICATION</scope>
    <source>
        <strain evidence="8">Foshan</strain>
    </source>
</reference>
<keyword evidence="2 4" id="KW-0863">Zinc-finger</keyword>
<evidence type="ECO:0000256" key="6">
    <source>
        <dbReference type="SAM" id="MobiDB-lite"/>
    </source>
</evidence>
<dbReference type="InterPro" id="IPR013083">
    <property type="entry name" value="Znf_RING/FYVE/PHD"/>
</dbReference>
<evidence type="ECO:0000313" key="9">
    <source>
        <dbReference type="Proteomes" id="UP000069940"/>
    </source>
</evidence>
<reference evidence="9" key="1">
    <citation type="journal article" date="2015" name="Proc. Natl. Acad. Sci. U.S.A.">
        <title>Genome sequence of the Asian Tiger mosquito, Aedes albopictus, reveals insights into its biology, genetics, and evolution.</title>
        <authorList>
            <person name="Chen X.G."/>
            <person name="Jiang X."/>
            <person name="Gu J."/>
            <person name="Xu M."/>
            <person name="Wu Y."/>
            <person name="Deng Y."/>
            <person name="Zhang C."/>
            <person name="Bonizzoni M."/>
            <person name="Dermauw W."/>
            <person name="Vontas J."/>
            <person name="Armbruster P."/>
            <person name="Huang X."/>
            <person name="Yang Y."/>
            <person name="Zhang H."/>
            <person name="He W."/>
            <person name="Peng H."/>
            <person name="Liu Y."/>
            <person name="Wu K."/>
            <person name="Chen J."/>
            <person name="Lirakis M."/>
            <person name="Topalis P."/>
            <person name="Van Leeuwen T."/>
            <person name="Hall A.B."/>
            <person name="Jiang X."/>
            <person name="Thorpe C."/>
            <person name="Mueller R.L."/>
            <person name="Sun C."/>
            <person name="Waterhouse R.M."/>
            <person name="Yan G."/>
            <person name="Tu Z.J."/>
            <person name="Fang X."/>
            <person name="James A.A."/>
        </authorList>
    </citation>
    <scope>NUCLEOTIDE SEQUENCE [LARGE SCALE GENOMIC DNA]</scope>
    <source>
        <strain evidence="9">Foshan</strain>
    </source>
</reference>
<dbReference type="PANTHER" id="PTHR31179">
    <property type="entry name" value="RAB GTPASE-BINDING EFFECTOR PROTEIN"/>
    <property type="match status" value="1"/>
</dbReference>
<dbReference type="InterPro" id="IPR003914">
    <property type="entry name" value="Rabaptin"/>
</dbReference>
<feature type="region of interest" description="Disordered" evidence="6">
    <location>
        <begin position="1"/>
        <end position="20"/>
    </location>
</feature>
<dbReference type="SUPFAM" id="SSF57903">
    <property type="entry name" value="FYVE/PHD zinc finger"/>
    <property type="match status" value="1"/>
</dbReference>
<dbReference type="Proteomes" id="UP000069940">
    <property type="component" value="Unassembled WGS sequence"/>
</dbReference>
<dbReference type="InterPro" id="IPR011011">
    <property type="entry name" value="Znf_FYVE_PHD"/>
</dbReference>
<evidence type="ECO:0000256" key="5">
    <source>
        <dbReference type="SAM" id="Coils"/>
    </source>
</evidence>
<dbReference type="SMART" id="SM00064">
    <property type="entry name" value="FYVE"/>
    <property type="match status" value="1"/>
</dbReference>
<organism evidence="8 9">
    <name type="scientific">Aedes albopictus</name>
    <name type="common">Asian tiger mosquito</name>
    <name type="synonym">Stegomyia albopicta</name>
    <dbReference type="NCBI Taxonomy" id="7160"/>
    <lineage>
        <taxon>Eukaryota</taxon>
        <taxon>Metazoa</taxon>
        <taxon>Ecdysozoa</taxon>
        <taxon>Arthropoda</taxon>
        <taxon>Hexapoda</taxon>
        <taxon>Insecta</taxon>
        <taxon>Pterygota</taxon>
        <taxon>Neoptera</taxon>
        <taxon>Endopterygota</taxon>
        <taxon>Diptera</taxon>
        <taxon>Nematocera</taxon>
        <taxon>Culicoidea</taxon>
        <taxon>Culicidae</taxon>
        <taxon>Culicinae</taxon>
        <taxon>Aedini</taxon>
        <taxon>Aedes</taxon>
        <taxon>Stegomyia</taxon>
    </lineage>
</organism>
<evidence type="ECO:0000256" key="3">
    <source>
        <dbReference type="ARBA" id="ARBA00022833"/>
    </source>
</evidence>
<proteinExistence type="predicted"/>
<accession>A0ABM1ZJB2</accession>
<protein>
    <recommendedName>
        <fullName evidence="7">FYVE-type domain-containing protein</fullName>
    </recommendedName>
</protein>
<name>A0ABM1ZJB2_AEDAL</name>
<dbReference type="GeneID" id="109398441"/>